<feature type="region of interest" description="Disordered" evidence="1">
    <location>
        <begin position="1"/>
        <end position="20"/>
    </location>
</feature>
<evidence type="ECO:0000313" key="3">
    <source>
        <dbReference type="Proteomes" id="UP001642260"/>
    </source>
</evidence>
<sequence length="93" mass="10751">MASSLAKSNDKDKNKITIRQETETPDFVSTHLYIKRIPPTQALDRDVVLGRIRQRQRASKVRSVFQLLFGFPFLSKKHEGYNDHDEDDAFTVS</sequence>
<dbReference type="AlphaFoldDB" id="A0ABC8KU58"/>
<evidence type="ECO:0000256" key="1">
    <source>
        <dbReference type="SAM" id="MobiDB-lite"/>
    </source>
</evidence>
<gene>
    <name evidence="2" type="ORF">ERUC_LOCUS28545</name>
</gene>
<protein>
    <submittedName>
        <fullName evidence="2">Uncharacterized protein</fullName>
    </submittedName>
</protein>
<keyword evidence="3" id="KW-1185">Reference proteome</keyword>
<comment type="caution">
    <text evidence="2">The sequence shown here is derived from an EMBL/GenBank/DDBJ whole genome shotgun (WGS) entry which is preliminary data.</text>
</comment>
<accession>A0ABC8KU58</accession>
<name>A0ABC8KU58_ERUVS</name>
<organism evidence="2 3">
    <name type="scientific">Eruca vesicaria subsp. sativa</name>
    <name type="common">Garden rocket</name>
    <name type="synonym">Eruca sativa</name>
    <dbReference type="NCBI Taxonomy" id="29727"/>
    <lineage>
        <taxon>Eukaryota</taxon>
        <taxon>Viridiplantae</taxon>
        <taxon>Streptophyta</taxon>
        <taxon>Embryophyta</taxon>
        <taxon>Tracheophyta</taxon>
        <taxon>Spermatophyta</taxon>
        <taxon>Magnoliopsida</taxon>
        <taxon>eudicotyledons</taxon>
        <taxon>Gunneridae</taxon>
        <taxon>Pentapetalae</taxon>
        <taxon>rosids</taxon>
        <taxon>malvids</taxon>
        <taxon>Brassicales</taxon>
        <taxon>Brassicaceae</taxon>
        <taxon>Brassiceae</taxon>
        <taxon>Eruca</taxon>
    </lineage>
</organism>
<feature type="compositionally biased region" description="Basic and acidic residues" evidence="1">
    <location>
        <begin position="8"/>
        <end position="20"/>
    </location>
</feature>
<dbReference type="PANTHER" id="PTHR35324">
    <property type="entry name" value="BNAA08G03750D PROTEIN"/>
    <property type="match status" value="1"/>
</dbReference>
<evidence type="ECO:0000313" key="2">
    <source>
        <dbReference type="EMBL" id="CAH8362789.1"/>
    </source>
</evidence>
<reference evidence="2 3" key="1">
    <citation type="submission" date="2022-03" db="EMBL/GenBank/DDBJ databases">
        <authorList>
            <person name="Macdonald S."/>
            <person name="Ahmed S."/>
            <person name="Newling K."/>
        </authorList>
    </citation>
    <scope>NUCLEOTIDE SEQUENCE [LARGE SCALE GENOMIC DNA]</scope>
</reference>
<dbReference type="PANTHER" id="PTHR35324:SF4">
    <property type="entry name" value="EXPRESSED PROTEIN"/>
    <property type="match status" value="1"/>
</dbReference>
<proteinExistence type="predicted"/>
<dbReference type="Proteomes" id="UP001642260">
    <property type="component" value="Unassembled WGS sequence"/>
</dbReference>
<dbReference type="EMBL" id="CAKOAT010341820">
    <property type="protein sequence ID" value="CAH8362789.1"/>
    <property type="molecule type" value="Genomic_DNA"/>
</dbReference>